<sequence length="89" mass="9893">MYKNRAPEGGNNICGARVRELRQAMPGRVSQRALAERLQIEGLDLDKNAVQRIESGERFVTDIELKVLSRVLGVSADELLNAKDTQNIS</sequence>
<feature type="domain" description="HTH cro/C1-type" evidence="1">
    <location>
        <begin position="18"/>
        <end position="79"/>
    </location>
</feature>
<dbReference type="Pfam" id="PF13560">
    <property type="entry name" value="HTH_31"/>
    <property type="match status" value="1"/>
</dbReference>
<protein>
    <submittedName>
        <fullName evidence="2">Helix-turn-helix transcriptional regulator</fullName>
    </submittedName>
</protein>
<gene>
    <name evidence="2" type="ORF">IAC18_04185</name>
</gene>
<organism evidence="2 3">
    <name type="scientific">Candidatus Scatomorpha merdipullorum</name>
    <dbReference type="NCBI Taxonomy" id="2840927"/>
    <lineage>
        <taxon>Bacteria</taxon>
        <taxon>Bacillati</taxon>
        <taxon>Bacillota</taxon>
        <taxon>Clostridia</taxon>
        <taxon>Eubacteriales</taxon>
        <taxon>Candidatus Scatomorpha</taxon>
    </lineage>
</organism>
<dbReference type="InterPro" id="IPR001387">
    <property type="entry name" value="Cro/C1-type_HTH"/>
</dbReference>
<dbReference type="SUPFAM" id="SSF47413">
    <property type="entry name" value="lambda repressor-like DNA-binding domains"/>
    <property type="match status" value="1"/>
</dbReference>
<reference evidence="2" key="1">
    <citation type="submission" date="2020-10" db="EMBL/GenBank/DDBJ databases">
        <authorList>
            <person name="Gilroy R."/>
        </authorList>
    </citation>
    <scope>NUCLEOTIDE SEQUENCE</scope>
    <source>
        <strain evidence="2">ChiHjej10B9-9673</strain>
    </source>
</reference>
<evidence type="ECO:0000313" key="3">
    <source>
        <dbReference type="Proteomes" id="UP000824001"/>
    </source>
</evidence>
<name>A0A9D1JUQ3_9FIRM</name>
<reference evidence="2" key="2">
    <citation type="journal article" date="2021" name="PeerJ">
        <title>Extensive microbial diversity within the chicken gut microbiome revealed by metagenomics and culture.</title>
        <authorList>
            <person name="Gilroy R."/>
            <person name="Ravi A."/>
            <person name="Getino M."/>
            <person name="Pursley I."/>
            <person name="Horton D.L."/>
            <person name="Alikhan N.F."/>
            <person name="Baker D."/>
            <person name="Gharbi K."/>
            <person name="Hall N."/>
            <person name="Watson M."/>
            <person name="Adriaenssens E.M."/>
            <person name="Foster-Nyarko E."/>
            <person name="Jarju S."/>
            <person name="Secka A."/>
            <person name="Antonio M."/>
            <person name="Oren A."/>
            <person name="Chaudhuri R.R."/>
            <person name="La Ragione R."/>
            <person name="Hildebrand F."/>
            <person name="Pallen M.J."/>
        </authorList>
    </citation>
    <scope>NUCLEOTIDE SEQUENCE</scope>
    <source>
        <strain evidence="2">ChiHjej10B9-9673</strain>
    </source>
</reference>
<dbReference type="InterPro" id="IPR010982">
    <property type="entry name" value="Lambda_DNA-bd_dom_sf"/>
</dbReference>
<evidence type="ECO:0000259" key="1">
    <source>
        <dbReference type="PROSITE" id="PS50943"/>
    </source>
</evidence>
<dbReference type="SMART" id="SM00530">
    <property type="entry name" value="HTH_XRE"/>
    <property type="match status" value="1"/>
</dbReference>
<dbReference type="AlphaFoldDB" id="A0A9D1JUQ3"/>
<dbReference type="Proteomes" id="UP000824001">
    <property type="component" value="Unassembled WGS sequence"/>
</dbReference>
<dbReference type="PROSITE" id="PS50943">
    <property type="entry name" value="HTH_CROC1"/>
    <property type="match status" value="1"/>
</dbReference>
<dbReference type="GO" id="GO:0003677">
    <property type="term" value="F:DNA binding"/>
    <property type="evidence" value="ECO:0007669"/>
    <property type="project" value="InterPro"/>
</dbReference>
<evidence type="ECO:0000313" key="2">
    <source>
        <dbReference type="EMBL" id="HIS66745.1"/>
    </source>
</evidence>
<comment type="caution">
    <text evidence="2">The sequence shown here is derived from an EMBL/GenBank/DDBJ whole genome shotgun (WGS) entry which is preliminary data.</text>
</comment>
<accession>A0A9D1JUQ3</accession>
<proteinExistence type="predicted"/>
<dbReference type="EMBL" id="DVJK01000114">
    <property type="protein sequence ID" value="HIS66745.1"/>
    <property type="molecule type" value="Genomic_DNA"/>
</dbReference>
<dbReference type="CDD" id="cd00093">
    <property type="entry name" value="HTH_XRE"/>
    <property type="match status" value="1"/>
</dbReference>
<dbReference type="Gene3D" id="1.10.260.40">
    <property type="entry name" value="lambda repressor-like DNA-binding domains"/>
    <property type="match status" value="1"/>
</dbReference>